<dbReference type="GO" id="GO:1901136">
    <property type="term" value="P:carbohydrate derivative catabolic process"/>
    <property type="evidence" value="ECO:0007669"/>
    <property type="project" value="UniProtKB-ARBA"/>
</dbReference>
<gene>
    <name evidence="8" type="ORF">SAMN06265377_0767</name>
</gene>
<dbReference type="SUPFAM" id="SSF51445">
    <property type="entry name" value="(Trans)glycosidases"/>
    <property type="match status" value="1"/>
</dbReference>
<evidence type="ECO:0000256" key="1">
    <source>
        <dbReference type="ARBA" id="ARBA00005641"/>
    </source>
</evidence>
<evidence type="ECO:0000313" key="8">
    <source>
        <dbReference type="EMBL" id="SNY95101.1"/>
    </source>
</evidence>
<dbReference type="GO" id="GO:0004553">
    <property type="term" value="F:hydrolase activity, hydrolyzing O-glycosyl compounds"/>
    <property type="evidence" value="ECO:0007669"/>
    <property type="project" value="InterPro"/>
</dbReference>
<organism evidence="8 9">
    <name type="scientific">Flagellimonas pacifica</name>
    <dbReference type="NCBI Taxonomy" id="1247520"/>
    <lineage>
        <taxon>Bacteria</taxon>
        <taxon>Pseudomonadati</taxon>
        <taxon>Bacteroidota</taxon>
        <taxon>Flavobacteriia</taxon>
        <taxon>Flavobacteriales</taxon>
        <taxon>Flavobacteriaceae</taxon>
        <taxon>Flagellimonas</taxon>
    </lineage>
</organism>
<feature type="chain" id="PRO_5012289770" evidence="5">
    <location>
        <begin position="23"/>
        <end position="509"/>
    </location>
</feature>
<name>A0A285MHX1_9FLAO</name>
<evidence type="ECO:0000256" key="3">
    <source>
        <dbReference type="ARBA" id="ARBA00023295"/>
    </source>
</evidence>
<evidence type="ECO:0000259" key="6">
    <source>
        <dbReference type="Pfam" id="PF00150"/>
    </source>
</evidence>
<keyword evidence="9" id="KW-1185">Reference proteome</keyword>
<dbReference type="Gene3D" id="2.60.40.1180">
    <property type="entry name" value="Golgi alpha-mannosidase II"/>
    <property type="match status" value="1"/>
</dbReference>
<evidence type="ECO:0000256" key="2">
    <source>
        <dbReference type="ARBA" id="ARBA00022801"/>
    </source>
</evidence>
<dbReference type="PANTHER" id="PTHR31308">
    <property type="match status" value="1"/>
</dbReference>
<keyword evidence="5" id="KW-0732">Signal</keyword>
<protein>
    <submittedName>
        <fullName evidence="8">Endoglycosylceramidase</fullName>
    </submittedName>
</protein>
<dbReference type="InterPro" id="IPR041036">
    <property type="entry name" value="GH5_C"/>
</dbReference>
<dbReference type="PROSITE" id="PS00659">
    <property type="entry name" value="GLYCOSYL_HYDROL_F5"/>
    <property type="match status" value="1"/>
</dbReference>
<dbReference type="InterPro" id="IPR001547">
    <property type="entry name" value="Glyco_hydro_5"/>
</dbReference>
<dbReference type="InterPro" id="IPR052066">
    <property type="entry name" value="Glycosphingolipid_Hydrolases"/>
</dbReference>
<evidence type="ECO:0000313" key="9">
    <source>
        <dbReference type="Proteomes" id="UP000219048"/>
    </source>
</evidence>
<accession>A0A285MHX1</accession>
<sequence length="509" mass="57852">MRIQKLALYTMLLLSFGAKAIAQDFLTTSNQKFIDHEGNQIILHGINYVNKSAKVDQKQFSNPENFQLMKKWGLNCLRLGVIWAGVEPQPGIYDEEYLKDLDKQVKWANDNGIYVFLDMHQDLYSQLYSDGAPEWATLTDGQPHIAEGPVWSDAYFTSPAVKTAITNFWENKAASDNVGVQDHYIKMWKMLAKRYAGNSSVIGFDLINEPNLGWGNSKGRELMAIAFIEAYAKKSGIVLTGEEVTQKWLDPVGKKEILEFISDRSIYAQLVDRMFPVYQAFEKEQLMPFYKKTVKAIREVNQDHLIFLETSMSSNMGVYTAIERIPNEDGLVYAPHGYDLVVDTPDAATTNNNRINFIFNRHAESAKRLKMPLLIGEWGAFGANGKALSSAFQVTQFFESSLCGETYWSFDKRLDDSELLKAISRAYPKKIAGELTSYSTDVENGKAEFRWLESTKDNSQIYIPKFYNLEESTITLKPYEKGFELVEIDGGWHINIPSALKARKLTINP</sequence>
<dbReference type="InterPro" id="IPR017853">
    <property type="entry name" value="GH"/>
</dbReference>
<dbReference type="Proteomes" id="UP000219048">
    <property type="component" value="Unassembled WGS sequence"/>
</dbReference>
<dbReference type="Pfam" id="PF18564">
    <property type="entry name" value="Glyco_hydro_5_C"/>
    <property type="match status" value="1"/>
</dbReference>
<dbReference type="AlphaFoldDB" id="A0A285MHX1"/>
<feature type="signal peptide" evidence="5">
    <location>
        <begin position="1"/>
        <end position="22"/>
    </location>
</feature>
<dbReference type="RefSeq" id="WP_097044433.1">
    <property type="nucleotide sequence ID" value="NZ_OBEH01000001.1"/>
</dbReference>
<dbReference type="InterPro" id="IPR018087">
    <property type="entry name" value="Glyco_hydro_5_CS"/>
</dbReference>
<keyword evidence="3 4" id="KW-0326">Glycosidase</keyword>
<proteinExistence type="inferred from homology"/>
<dbReference type="Gene3D" id="3.20.20.80">
    <property type="entry name" value="Glycosidases"/>
    <property type="match status" value="1"/>
</dbReference>
<dbReference type="InterPro" id="IPR013780">
    <property type="entry name" value="Glyco_hydro_b"/>
</dbReference>
<dbReference type="OrthoDB" id="9800955at2"/>
<dbReference type="PANTHER" id="PTHR31308:SF3">
    <property type="entry name" value="ENDOGLYCOCERAMIDASE"/>
    <property type="match status" value="1"/>
</dbReference>
<dbReference type="EMBL" id="OBEH01000001">
    <property type="protein sequence ID" value="SNY95101.1"/>
    <property type="molecule type" value="Genomic_DNA"/>
</dbReference>
<dbReference type="GO" id="GO:0016042">
    <property type="term" value="P:lipid catabolic process"/>
    <property type="evidence" value="ECO:0007669"/>
    <property type="project" value="UniProtKB-ARBA"/>
</dbReference>
<feature type="domain" description="Glycoside hydrolase family 5 C-terminal" evidence="7">
    <location>
        <begin position="425"/>
        <end position="477"/>
    </location>
</feature>
<dbReference type="GO" id="GO:0000272">
    <property type="term" value="P:polysaccharide catabolic process"/>
    <property type="evidence" value="ECO:0007669"/>
    <property type="project" value="InterPro"/>
</dbReference>
<dbReference type="Pfam" id="PF00150">
    <property type="entry name" value="Cellulase"/>
    <property type="match status" value="1"/>
</dbReference>
<comment type="similarity">
    <text evidence="1 4">Belongs to the glycosyl hydrolase 5 (cellulase A) family.</text>
</comment>
<feature type="domain" description="Glycoside hydrolase family 5" evidence="6">
    <location>
        <begin position="39"/>
        <end position="411"/>
    </location>
</feature>
<evidence type="ECO:0000259" key="7">
    <source>
        <dbReference type="Pfam" id="PF18564"/>
    </source>
</evidence>
<evidence type="ECO:0000256" key="4">
    <source>
        <dbReference type="RuleBase" id="RU361153"/>
    </source>
</evidence>
<keyword evidence="2 4" id="KW-0378">Hydrolase</keyword>
<reference evidence="9" key="1">
    <citation type="submission" date="2017-09" db="EMBL/GenBank/DDBJ databases">
        <authorList>
            <person name="Varghese N."/>
            <person name="Submissions S."/>
        </authorList>
    </citation>
    <scope>NUCLEOTIDE SEQUENCE [LARGE SCALE GENOMIC DNA]</scope>
    <source>
        <strain evidence="9">DSM 25885</strain>
    </source>
</reference>
<evidence type="ECO:0000256" key="5">
    <source>
        <dbReference type="SAM" id="SignalP"/>
    </source>
</evidence>